<evidence type="ECO:0000259" key="3">
    <source>
        <dbReference type="Pfam" id="PF17837"/>
    </source>
</evidence>
<dbReference type="InterPro" id="IPR008278">
    <property type="entry name" value="4-PPantetheinyl_Trfase_dom"/>
</dbReference>
<dbReference type="Pfam" id="PF17837">
    <property type="entry name" value="4PPT_N"/>
    <property type="match status" value="1"/>
</dbReference>
<feature type="domain" description="4'-phosphopantetheinyl transferase" evidence="2">
    <location>
        <begin position="102"/>
        <end position="179"/>
    </location>
</feature>
<evidence type="ECO:0000313" key="5">
    <source>
        <dbReference type="Proteomes" id="UP000637628"/>
    </source>
</evidence>
<dbReference type="SUPFAM" id="SSF56214">
    <property type="entry name" value="4'-phosphopantetheinyl transferase"/>
    <property type="match status" value="1"/>
</dbReference>
<name>A0ABQ3ZDG6_9ACTN</name>
<comment type="caution">
    <text evidence="4">The sequence shown here is derived from an EMBL/GenBank/DDBJ whole genome shotgun (WGS) entry which is preliminary data.</text>
</comment>
<dbReference type="InterPro" id="IPR003542">
    <property type="entry name" value="Enbac_synth_compD-like"/>
</dbReference>
<evidence type="ECO:0000256" key="1">
    <source>
        <dbReference type="ARBA" id="ARBA00022679"/>
    </source>
</evidence>
<keyword evidence="1 4" id="KW-0808">Transferase</keyword>
<dbReference type="PANTHER" id="PTHR38096">
    <property type="entry name" value="ENTEROBACTIN SYNTHASE COMPONENT D"/>
    <property type="match status" value="1"/>
</dbReference>
<dbReference type="InterPro" id="IPR037143">
    <property type="entry name" value="4-PPantetheinyl_Trfase_dom_sf"/>
</dbReference>
<feature type="domain" description="4'-phosphopantetheinyl transferase N-terminal" evidence="3">
    <location>
        <begin position="28"/>
        <end position="94"/>
    </location>
</feature>
<accession>A0ABQ3ZDG6</accession>
<gene>
    <name evidence="4" type="ORF">Adu01nite_92210</name>
</gene>
<dbReference type="EMBL" id="BOML01000092">
    <property type="protein sequence ID" value="GIE07871.1"/>
    <property type="molecule type" value="Genomic_DNA"/>
</dbReference>
<reference evidence="4 5" key="1">
    <citation type="submission" date="2021-01" db="EMBL/GenBank/DDBJ databases">
        <title>Whole genome shotgun sequence of Actinoplanes durhamensis NBRC 14914.</title>
        <authorList>
            <person name="Komaki H."/>
            <person name="Tamura T."/>
        </authorList>
    </citation>
    <scope>NUCLEOTIDE SEQUENCE [LARGE SCALE GENOMIC DNA]</scope>
    <source>
        <strain evidence="4 5">NBRC 14914</strain>
    </source>
</reference>
<protein>
    <submittedName>
        <fullName evidence="4">4'-phosphopantetheinyl transferase</fullName>
    </submittedName>
</protein>
<dbReference type="Proteomes" id="UP000637628">
    <property type="component" value="Unassembled WGS sequence"/>
</dbReference>
<evidence type="ECO:0000313" key="4">
    <source>
        <dbReference type="EMBL" id="GIE07871.1"/>
    </source>
</evidence>
<dbReference type="Pfam" id="PF01648">
    <property type="entry name" value="ACPS"/>
    <property type="match status" value="1"/>
</dbReference>
<dbReference type="PRINTS" id="PR01399">
    <property type="entry name" value="ENTSNTHTASED"/>
</dbReference>
<dbReference type="PANTHER" id="PTHR38096:SF1">
    <property type="entry name" value="ENTEROBACTIN SYNTHASE COMPONENT D"/>
    <property type="match status" value="1"/>
</dbReference>
<evidence type="ECO:0000259" key="2">
    <source>
        <dbReference type="Pfam" id="PF01648"/>
    </source>
</evidence>
<dbReference type="GO" id="GO:0016740">
    <property type="term" value="F:transferase activity"/>
    <property type="evidence" value="ECO:0007669"/>
    <property type="project" value="UniProtKB-KW"/>
</dbReference>
<dbReference type="RefSeq" id="WP_239133208.1">
    <property type="nucleotide sequence ID" value="NZ_BAAATX010000053.1"/>
</dbReference>
<keyword evidence="5" id="KW-1185">Reference proteome</keyword>
<dbReference type="InterPro" id="IPR041354">
    <property type="entry name" value="4PPT_N"/>
</dbReference>
<organism evidence="4 5">
    <name type="scientific">Paractinoplanes durhamensis</name>
    <dbReference type="NCBI Taxonomy" id="113563"/>
    <lineage>
        <taxon>Bacteria</taxon>
        <taxon>Bacillati</taxon>
        <taxon>Actinomycetota</taxon>
        <taxon>Actinomycetes</taxon>
        <taxon>Micromonosporales</taxon>
        <taxon>Micromonosporaceae</taxon>
        <taxon>Paractinoplanes</taxon>
    </lineage>
</organism>
<sequence>MIEALLPSTVVAVEAFEDTPGEAPFPGEEDLIAKAVEGRRREFITARRCARTALRAFGHPDAPIRPGPQREPLWPAGMSGSITHCAGYRAAALARTTDVALLGIDAEPNGPLPEGVAESVTVPCEPEMLKRLAATHPGTEWGRLLFSAKESVYKAWFPVTRRWLGFDEARLTIDPDAGTFAARLLVDGARIDGGPPLSELHGRFIVNRNLVVTAVIPD</sequence>
<proteinExistence type="predicted"/>